<feature type="transmembrane region" description="Helical" evidence="1">
    <location>
        <begin position="222"/>
        <end position="243"/>
    </location>
</feature>
<dbReference type="AlphaFoldDB" id="A0A1F5YIC5"/>
<dbReference type="Pfam" id="PF13593">
    <property type="entry name" value="SBF_like"/>
    <property type="match status" value="1"/>
</dbReference>
<protein>
    <recommendedName>
        <fullName evidence="4">Bile acid:sodium symporter</fullName>
    </recommendedName>
</protein>
<dbReference type="PANTHER" id="PTHR18640:SF10">
    <property type="entry name" value="SODIUM_METABOLITE COTRANSPORTER BASS4, CHLOROPLASTIC-RELATED"/>
    <property type="match status" value="1"/>
</dbReference>
<evidence type="ECO:0000313" key="2">
    <source>
        <dbReference type="EMBL" id="OGF99925.1"/>
    </source>
</evidence>
<dbReference type="Gene3D" id="1.20.1530.20">
    <property type="match status" value="1"/>
</dbReference>
<dbReference type="PANTHER" id="PTHR18640">
    <property type="entry name" value="SOLUTE CARRIER FAMILY 10 MEMBER 7"/>
    <property type="match status" value="1"/>
</dbReference>
<sequence length="321" mass="34370">MKAALRRHWMVPGIALACFWGYRYPFAGQWLGDWLGWLIALLMFLMGTGLGYRSFRARLGSWKQIAFVQALSFLAAPLIAAALGRLLLEGRPLAYTGLMLAGTTSTTLGTCVIFTRLAGGDEALALVLSIFSSLLSVVVSPLLLLLFLGTALEVPVTLMIHRLSLVLFLPLCCGMLLRARLGEERVAQAGPLISRGCTVIILAVIMVAMAEGRELLAGPGSAAVILAAVSLHLAMLLIALLITPLTGFSRGDRIAILFCATEKTVQLPAYLAIQILHTPAAALAPVLHHVFQLVVDSLLVSYYSSKRTAGTPLALRAEPLD</sequence>
<feature type="transmembrane region" description="Helical" evidence="1">
    <location>
        <begin position="7"/>
        <end position="22"/>
    </location>
</feature>
<reference evidence="2 3" key="1">
    <citation type="journal article" date="2016" name="Nat. Commun.">
        <title>Thousands of microbial genomes shed light on interconnected biogeochemical processes in an aquifer system.</title>
        <authorList>
            <person name="Anantharaman K."/>
            <person name="Brown C.T."/>
            <person name="Hug L.A."/>
            <person name="Sharon I."/>
            <person name="Castelle C.J."/>
            <person name="Probst A.J."/>
            <person name="Thomas B.C."/>
            <person name="Singh A."/>
            <person name="Wilkins M.J."/>
            <person name="Karaoz U."/>
            <person name="Brodie E.L."/>
            <person name="Williams K.H."/>
            <person name="Hubbard S.S."/>
            <person name="Banfield J.F."/>
        </authorList>
    </citation>
    <scope>NUCLEOTIDE SEQUENCE [LARGE SCALE GENOMIC DNA]</scope>
</reference>
<comment type="caution">
    <text evidence="2">The sequence shown here is derived from an EMBL/GenBank/DDBJ whole genome shotgun (WGS) entry which is preliminary data.</text>
</comment>
<evidence type="ECO:0008006" key="4">
    <source>
        <dbReference type="Google" id="ProtNLM"/>
    </source>
</evidence>
<keyword evidence="1" id="KW-0812">Transmembrane</keyword>
<organism evidence="2 3">
    <name type="scientific">Candidatus Glassbacteria bacterium GWA2_58_10</name>
    <dbReference type="NCBI Taxonomy" id="1817865"/>
    <lineage>
        <taxon>Bacteria</taxon>
        <taxon>Candidatus Glassiibacteriota</taxon>
    </lineage>
</organism>
<feature type="transmembrane region" description="Helical" evidence="1">
    <location>
        <begin position="93"/>
        <end position="114"/>
    </location>
</feature>
<dbReference type="PROSITE" id="PS51257">
    <property type="entry name" value="PROKAR_LIPOPROTEIN"/>
    <property type="match status" value="1"/>
</dbReference>
<evidence type="ECO:0000313" key="3">
    <source>
        <dbReference type="Proteomes" id="UP000176992"/>
    </source>
</evidence>
<feature type="transmembrane region" description="Helical" evidence="1">
    <location>
        <begin position="65"/>
        <end position="87"/>
    </location>
</feature>
<accession>A0A1F5YIC5</accession>
<gene>
    <name evidence="2" type="ORF">A2Z86_11290</name>
</gene>
<feature type="transmembrane region" description="Helical" evidence="1">
    <location>
        <begin position="159"/>
        <end position="177"/>
    </location>
</feature>
<name>A0A1F5YIC5_9BACT</name>
<feature type="transmembrane region" description="Helical" evidence="1">
    <location>
        <begin position="34"/>
        <end position="53"/>
    </location>
</feature>
<evidence type="ECO:0000256" key="1">
    <source>
        <dbReference type="SAM" id="Phobius"/>
    </source>
</evidence>
<proteinExistence type="predicted"/>
<dbReference type="EMBL" id="MFIV01000004">
    <property type="protein sequence ID" value="OGF99925.1"/>
    <property type="molecule type" value="Genomic_DNA"/>
</dbReference>
<keyword evidence="1" id="KW-1133">Transmembrane helix</keyword>
<dbReference type="InterPro" id="IPR038770">
    <property type="entry name" value="Na+/solute_symporter_sf"/>
</dbReference>
<keyword evidence="1" id="KW-0472">Membrane</keyword>
<feature type="transmembrane region" description="Helical" evidence="1">
    <location>
        <begin position="126"/>
        <end position="147"/>
    </location>
</feature>
<dbReference type="InterPro" id="IPR016833">
    <property type="entry name" value="Put_Na-Bile_cotransptr"/>
</dbReference>
<dbReference type="Proteomes" id="UP000176992">
    <property type="component" value="Unassembled WGS sequence"/>
</dbReference>
<feature type="transmembrane region" description="Helical" evidence="1">
    <location>
        <begin position="189"/>
        <end position="210"/>
    </location>
</feature>